<keyword evidence="4 5" id="KW-0472">Membrane</keyword>
<gene>
    <name evidence="7" type="ORF">BJ968_001287</name>
</gene>
<sequence>MTRRALYDPGLQPERTALAWRRTALSLLVASLGAARLLPAQLGAGAVALGLAGAVWAVALHHLAGRRARRTTARLLRAGDLDHRHGGAHLLAGTALVTGLLGLGGLALVVHHGTG</sequence>
<evidence type="ECO:0000259" key="6">
    <source>
        <dbReference type="Pfam" id="PF02656"/>
    </source>
</evidence>
<organism evidence="7 8">
    <name type="scientific">Kineococcus aurantiacus</name>
    <dbReference type="NCBI Taxonomy" id="37633"/>
    <lineage>
        <taxon>Bacteria</taxon>
        <taxon>Bacillati</taxon>
        <taxon>Actinomycetota</taxon>
        <taxon>Actinomycetes</taxon>
        <taxon>Kineosporiales</taxon>
        <taxon>Kineosporiaceae</taxon>
        <taxon>Kineococcus</taxon>
    </lineage>
</organism>
<keyword evidence="3 5" id="KW-1133">Transmembrane helix</keyword>
<dbReference type="GO" id="GO:0012505">
    <property type="term" value="C:endomembrane system"/>
    <property type="evidence" value="ECO:0007669"/>
    <property type="project" value="UniProtKB-SubCell"/>
</dbReference>
<feature type="domain" description="DUF202" evidence="6">
    <location>
        <begin position="8"/>
        <end position="71"/>
    </location>
</feature>
<keyword evidence="8" id="KW-1185">Reference proteome</keyword>
<name>A0A7Y9DJS7_9ACTN</name>
<accession>A0A7Y9DJS7</accession>
<dbReference type="EMBL" id="JACCBB010000001">
    <property type="protein sequence ID" value="NYD21747.1"/>
    <property type="molecule type" value="Genomic_DNA"/>
</dbReference>
<dbReference type="AlphaFoldDB" id="A0A7Y9DJS7"/>
<evidence type="ECO:0000256" key="1">
    <source>
        <dbReference type="ARBA" id="ARBA00004127"/>
    </source>
</evidence>
<dbReference type="RefSeq" id="WP_179750258.1">
    <property type="nucleotide sequence ID" value="NZ_BAAAGN010000005.1"/>
</dbReference>
<protein>
    <submittedName>
        <fullName evidence="7">Putative membrane protein</fullName>
    </submittedName>
</protein>
<feature type="transmembrane region" description="Helical" evidence="5">
    <location>
        <begin position="44"/>
        <end position="65"/>
    </location>
</feature>
<comment type="caution">
    <text evidence="7">The sequence shown here is derived from an EMBL/GenBank/DDBJ whole genome shotgun (WGS) entry which is preliminary data.</text>
</comment>
<keyword evidence="2 5" id="KW-0812">Transmembrane</keyword>
<evidence type="ECO:0000256" key="3">
    <source>
        <dbReference type="ARBA" id="ARBA00022989"/>
    </source>
</evidence>
<evidence type="ECO:0000313" key="8">
    <source>
        <dbReference type="Proteomes" id="UP000521922"/>
    </source>
</evidence>
<evidence type="ECO:0000256" key="2">
    <source>
        <dbReference type="ARBA" id="ARBA00022692"/>
    </source>
</evidence>
<dbReference type="InterPro" id="IPR003807">
    <property type="entry name" value="DUF202"/>
</dbReference>
<feature type="transmembrane region" description="Helical" evidence="5">
    <location>
        <begin position="86"/>
        <end position="110"/>
    </location>
</feature>
<proteinExistence type="predicted"/>
<reference evidence="7 8" key="1">
    <citation type="submission" date="2020-07" db="EMBL/GenBank/DDBJ databases">
        <title>Sequencing the genomes of 1000 actinobacteria strains.</title>
        <authorList>
            <person name="Klenk H.-P."/>
        </authorList>
    </citation>
    <scope>NUCLEOTIDE SEQUENCE [LARGE SCALE GENOMIC DNA]</scope>
    <source>
        <strain evidence="7 8">DSM 7487</strain>
    </source>
</reference>
<evidence type="ECO:0000256" key="5">
    <source>
        <dbReference type="SAM" id="Phobius"/>
    </source>
</evidence>
<evidence type="ECO:0000256" key="4">
    <source>
        <dbReference type="ARBA" id="ARBA00023136"/>
    </source>
</evidence>
<comment type="subcellular location">
    <subcellularLocation>
        <location evidence="1">Endomembrane system</location>
        <topology evidence="1">Multi-pass membrane protein</topology>
    </subcellularLocation>
</comment>
<dbReference type="Proteomes" id="UP000521922">
    <property type="component" value="Unassembled WGS sequence"/>
</dbReference>
<evidence type="ECO:0000313" key="7">
    <source>
        <dbReference type="EMBL" id="NYD21747.1"/>
    </source>
</evidence>
<dbReference type="Pfam" id="PF02656">
    <property type="entry name" value="DUF202"/>
    <property type="match status" value="1"/>
</dbReference>